<evidence type="ECO:0000313" key="2">
    <source>
        <dbReference type="EMBL" id="KAK9112354.1"/>
    </source>
</evidence>
<organism evidence="2 3">
    <name type="scientific">Stephania cephalantha</name>
    <dbReference type="NCBI Taxonomy" id="152367"/>
    <lineage>
        <taxon>Eukaryota</taxon>
        <taxon>Viridiplantae</taxon>
        <taxon>Streptophyta</taxon>
        <taxon>Embryophyta</taxon>
        <taxon>Tracheophyta</taxon>
        <taxon>Spermatophyta</taxon>
        <taxon>Magnoliopsida</taxon>
        <taxon>Ranunculales</taxon>
        <taxon>Menispermaceae</taxon>
        <taxon>Menispermoideae</taxon>
        <taxon>Cissampelideae</taxon>
        <taxon>Stephania</taxon>
    </lineage>
</organism>
<feature type="compositionally biased region" description="Gly residues" evidence="1">
    <location>
        <begin position="127"/>
        <end position="137"/>
    </location>
</feature>
<dbReference type="EMBL" id="JBBNAG010000008">
    <property type="protein sequence ID" value="KAK9112354.1"/>
    <property type="molecule type" value="Genomic_DNA"/>
</dbReference>
<keyword evidence="3" id="KW-1185">Reference proteome</keyword>
<sequence>MLRPHTPSKSVTSAVHPEVMTLEATEAAVGSGSRGRRRRRQVVVGGDGDRCWSPPNRDDESATVEAVEAGLVGGGGGRNDGELATRGGAKRGRWDDAVRGEAVVKAVKAAWTQQRFARWKATTMTGKGDGFGGGGETGSEEDEGRRCGCGAAAVSSGAAALSSGAE</sequence>
<comment type="caution">
    <text evidence="2">The sequence shown here is derived from an EMBL/GenBank/DDBJ whole genome shotgun (WGS) entry which is preliminary data.</text>
</comment>
<accession>A0AAP0IBG8</accession>
<dbReference type="Proteomes" id="UP001419268">
    <property type="component" value="Unassembled WGS sequence"/>
</dbReference>
<protein>
    <submittedName>
        <fullName evidence="2">Uncharacterized protein</fullName>
    </submittedName>
</protein>
<evidence type="ECO:0000256" key="1">
    <source>
        <dbReference type="SAM" id="MobiDB-lite"/>
    </source>
</evidence>
<reference evidence="2 3" key="1">
    <citation type="submission" date="2024-01" db="EMBL/GenBank/DDBJ databases">
        <title>Genome assemblies of Stephania.</title>
        <authorList>
            <person name="Yang L."/>
        </authorList>
    </citation>
    <scope>NUCLEOTIDE SEQUENCE [LARGE SCALE GENOMIC DNA]</scope>
    <source>
        <strain evidence="2">JXDWG</strain>
        <tissue evidence="2">Leaf</tissue>
    </source>
</reference>
<feature type="region of interest" description="Disordered" evidence="1">
    <location>
        <begin position="124"/>
        <end position="147"/>
    </location>
</feature>
<name>A0AAP0IBG8_9MAGN</name>
<evidence type="ECO:0000313" key="3">
    <source>
        <dbReference type="Proteomes" id="UP001419268"/>
    </source>
</evidence>
<dbReference type="AlphaFoldDB" id="A0AAP0IBG8"/>
<feature type="region of interest" description="Disordered" evidence="1">
    <location>
        <begin position="26"/>
        <end position="63"/>
    </location>
</feature>
<gene>
    <name evidence="2" type="ORF">Scep_019873</name>
</gene>
<proteinExistence type="predicted"/>